<dbReference type="EMBL" id="AEUX02000001">
    <property type="protein sequence ID" value="EHI70700.1"/>
    <property type="molecule type" value="Genomic_DNA"/>
</dbReference>
<keyword evidence="1" id="KW-0472">Membrane</keyword>
<comment type="caution">
    <text evidence="2">The sequence shown here is derived from an EMBL/GenBank/DDBJ whole genome shotgun (WGS) entry which is preliminary data.</text>
</comment>
<proteinExistence type="predicted"/>
<feature type="transmembrane region" description="Helical" evidence="1">
    <location>
        <begin position="12"/>
        <end position="35"/>
    </location>
</feature>
<sequence>MKKKLTLQYTLSVGLVAILILVVNFLAIILLTYSYQAKRGVNEEVETYVRGFSKHITVSDGQVSISQAGKNSLDQKGLWIQVLDQVNNEVASYRRPKAVKTHHDSIELVNGYKYAGTFDGQSEMLFGPLS</sequence>
<keyword evidence="1" id="KW-1133">Transmembrane helix</keyword>
<protein>
    <submittedName>
        <fullName evidence="2">Uncharacterized protein</fullName>
    </submittedName>
</protein>
<dbReference type="RefSeq" id="WP_008086928.1">
    <property type="nucleotide sequence ID" value="NZ_AEUX02000001.1"/>
</dbReference>
<evidence type="ECO:0000256" key="1">
    <source>
        <dbReference type="SAM" id="Phobius"/>
    </source>
</evidence>
<keyword evidence="1" id="KW-0812">Transmembrane</keyword>
<reference evidence="2 3" key="1">
    <citation type="journal article" date="2014" name="Int. J. Syst. Evol. Microbiol.">
        <title>Phylogenomics and the dynamic genome evolution of the genus Streptococcus.</title>
        <authorList>
            <consortium name="The Broad Institute Genome Sequencing Platform"/>
            <person name="Richards V.P."/>
            <person name="Palmer S.R."/>
            <person name="Pavinski Bitar P.D."/>
            <person name="Qin X."/>
            <person name="Weinstock G.M."/>
            <person name="Highlander S.K."/>
            <person name="Town C.D."/>
            <person name="Burne R.A."/>
            <person name="Stanhope M.J."/>
        </authorList>
    </citation>
    <scope>NUCLEOTIDE SEQUENCE [LARGE SCALE GENOMIC DNA]</scope>
    <source>
        <strain evidence="2 3">707-05</strain>
    </source>
</reference>
<organism evidence="2 3">
    <name type="scientific">Streptococcus ictaluri 707-05</name>
    <dbReference type="NCBI Taxonomy" id="764299"/>
    <lineage>
        <taxon>Bacteria</taxon>
        <taxon>Bacillati</taxon>
        <taxon>Bacillota</taxon>
        <taxon>Bacilli</taxon>
        <taxon>Lactobacillales</taxon>
        <taxon>Streptococcaceae</taxon>
        <taxon>Streptococcus</taxon>
    </lineage>
</organism>
<keyword evidence="3" id="KW-1185">Reference proteome</keyword>
<name>G5JZE6_9STRE</name>
<gene>
    <name evidence="2" type="ORF">STRIC_0656</name>
</gene>
<evidence type="ECO:0000313" key="3">
    <source>
        <dbReference type="Proteomes" id="UP000003330"/>
    </source>
</evidence>
<evidence type="ECO:0000313" key="2">
    <source>
        <dbReference type="EMBL" id="EHI70700.1"/>
    </source>
</evidence>
<dbReference type="AlphaFoldDB" id="G5JZE6"/>
<dbReference type="eggNOG" id="COG2205">
    <property type="taxonomic scope" value="Bacteria"/>
</dbReference>
<accession>G5JZE6</accession>
<dbReference type="Proteomes" id="UP000003330">
    <property type="component" value="Unassembled WGS sequence"/>
</dbReference>
<dbReference type="STRING" id="764299.STRIC_0656"/>